<evidence type="ECO:0000256" key="2">
    <source>
        <dbReference type="ARBA" id="ARBA00022723"/>
    </source>
</evidence>
<dbReference type="GO" id="GO:0009231">
    <property type="term" value="P:riboflavin biosynthetic process"/>
    <property type="evidence" value="ECO:0007669"/>
    <property type="project" value="TreeGrafter"/>
</dbReference>
<evidence type="ECO:0000256" key="5">
    <source>
        <dbReference type="ARBA" id="ARBA00024029"/>
    </source>
</evidence>
<dbReference type="GO" id="GO:0046872">
    <property type="term" value="F:metal ion binding"/>
    <property type="evidence" value="ECO:0007669"/>
    <property type="project" value="UniProtKB-KW"/>
</dbReference>
<evidence type="ECO:0000256" key="4">
    <source>
        <dbReference type="ARBA" id="ARBA00022833"/>
    </source>
</evidence>
<gene>
    <name evidence="6" type="ORF">DK847_06155</name>
</gene>
<keyword evidence="3" id="KW-0378">Hydrolase</keyword>
<dbReference type="InterPro" id="IPR024087">
    <property type="entry name" value="Creatininase-like_sf"/>
</dbReference>
<dbReference type="GO" id="GO:0016811">
    <property type="term" value="F:hydrolase activity, acting on carbon-nitrogen (but not peptide) bonds, in linear amides"/>
    <property type="evidence" value="ECO:0007669"/>
    <property type="project" value="TreeGrafter"/>
</dbReference>
<proteinExistence type="inferred from homology"/>
<keyword evidence="7" id="KW-1185">Reference proteome</keyword>
<evidence type="ECO:0000256" key="3">
    <source>
        <dbReference type="ARBA" id="ARBA00022801"/>
    </source>
</evidence>
<name>A0A2W2ARN5_9HYPH</name>
<evidence type="ECO:0000313" key="6">
    <source>
        <dbReference type="EMBL" id="PZF78005.1"/>
    </source>
</evidence>
<accession>A0A2W2ARN5</accession>
<comment type="cofactor">
    <cofactor evidence="1">
        <name>Zn(2+)</name>
        <dbReference type="ChEBI" id="CHEBI:29105"/>
    </cofactor>
</comment>
<comment type="caution">
    <text evidence="6">The sequence shown here is derived from an EMBL/GenBank/DDBJ whole genome shotgun (WGS) entry which is preliminary data.</text>
</comment>
<evidence type="ECO:0000313" key="7">
    <source>
        <dbReference type="Proteomes" id="UP000248795"/>
    </source>
</evidence>
<protein>
    <submittedName>
        <fullName evidence="6">Creatininase family protein</fullName>
    </submittedName>
</protein>
<dbReference type="RefSeq" id="WP_111196891.1">
    <property type="nucleotide sequence ID" value="NZ_QKVK01000002.1"/>
</dbReference>
<sequence>MRYEMMLPHQIRAAIAANTPVVLPLGVLEYHGEHMAVGMDTLAVTRALDLLEQEADIVILPPFYYGAASYAVEPPEGTGSVQVDSTALHPFARELFTGLLRVGFRNIHAFIHHQTENFATGMPTDLAFRFGARQAIFAFLEKTRGEGWWGDAAMADYYARQAGGADPFNWIKIHPLMTRDTIEQYPFDHAGEGETSLMLAMCPEAVDMAKRDDARWYTATAARATAETGARGRDLILAHMRRVLGLSTL</sequence>
<dbReference type="PANTHER" id="PTHR35005:SF1">
    <property type="entry name" value="2-AMINO-5-FORMYLAMINO-6-RIBOSYLAMINOPYRIMIDIN-4(3H)-ONE 5'-MONOPHOSPHATE DEFORMYLASE"/>
    <property type="match status" value="1"/>
</dbReference>
<comment type="similarity">
    <text evidence="5">Belongs to the creatininase superfamily.</text>
</comment>
<dbReference type="AlphaFoldDB" id="A0A2W2ARN5"/>
<reference evidence="7" key="1">
    <citation type="submission" date="2018-06" db="EMBL/GenBank/DDBJ databases">
        <title>Aestuariibacter litoralis strain KCTC 52945T.</title>
        <authorList>
            <person name="Li X."/>
            <person name="Salam N."/>
            <person name="Li J.-L."/>
            <person name="Chen Y.-M."/>
            <person name="Yang Z.-W."/>
            <person name="Zhang L.-Y."/>
            <person name="Han M.-X."/>
            <person name="Xiao M."/>
            <person name="Li W.-J."/>
        </authorList>
    </citation>
    <scope>NUCLEOTIDE SEQUENCE [LARGE SCALE GENOMIC DNA]</scope>
    <source>
        <strain evidence="7">KCTC 52945</strain>
    </source>
</reference>
<dbReference type="Gene3D" id="3.40.50.10310">
    <property type="entry name" value="Creatininase"/>
    <property type="match status" value="1"/>
</dbReference>
<dbReference type="Pfam" id="PF02633">
    <property type="entry name" value="Creatininase"/>
    <property type="match status" value="1"/>
</dbReference>
<organism evidence="6 7">
    <name type="scientific">Aestuariivirga litoralis</name>
    <dbReference type="NCBI Taxonomy" id="2650924"/>
    <lineage>
        <taxon>Bacteria</taxon>
        <taxon>Pseudomonadati</taxon>
        <taxon>Pseudomonadota</taxon>
        <taxon>Alphaproteobacteria</taxon>
        <taxon>Hyphomicrobiales</taxon>
        <taxon>Aestuariivirgaceae</taxon>
        <taxon>Aestuariivirga</taxon>
    </lineage>
</organism>
<evidence type="ECO:0000256" key="1">
    <source>
        <dbReference type="ARBA" id="ARBA00001947"/>
    </source>
</evidence>
<dbReference type="EMBL" id="QKVK01000002">
    <property type="protein sequence ID" value="PZF78005.1"/>
    <property type="molecule type" value="Genomic_DNA"/>
</dbReference>
<dbReference type="InterPro" id="IPR003785">
    <property type="entry name" value="Creatininase/forma_Hydrolase"/>
</dbReference>
<dbReference type="Proteomes" id="UP000248795">
    <property type="component" value="Unassembled WGS sequence"/>
</dbReference>
<keyword evidence="4" id="KW-0862">Zinc</keyword>
<dbReference type="PANTHER" id="PTHR35005">
    <property type="entry name" value="3-DEHYDRO-SCYLLO-INOSOSE HYDROLASE"/>
    <property type="match status" value="1"/>
</dbReference>
<keyword evidence="2" id="KW-0479">Metal-binding</keyword>
<dbReference type="SUPFAM" id="SSF102215">
    <property type="entry name" value="Creatininase"/>
    <property type="match status" value="1"/>
</dbReference>